<dbReference type="Proteomes" id="UP001218188">
    <property type="component" value="Unassembled WGS sequence"/>
</dbReference>
<gene>
    <name evidence="1" type="ORF">C8F04DRAFT_1060110</name>
</gene>
<accession>A0AAD6XK10</accession>
<proteinExistence type="predicted"/>
<comment type="caution">
    <text evidence="1">The sequence shown here is derived from an EMBL/GenBank/DDBJ whole genome shotgun (WGS) entry which is preliminary data.</text>
</comment>
<name>A0AAD6XK10_9AGAR</name>
<evidence type="ECO:0000313" key="2">
    <source>
        <dbReference type="Proteomes" id="UP001218188"/>
    </source>
</evidence>
<reference evidence="1" key="1">
    <citation type="submission" date="2023-03" db="EMBL/GenBank/DDBJ databases">
        <title>Massive genome expansion in bonnet fungi (Mycena s.s.) driven by repeated elements and novel gene families across ecological guilds.</title>
        <authorList>
            <consortium name="Lawrence Berkeley National Laboratory"/>
            <person name="Harder C.B."/>
            <person name="Miyauchi S."/>
            <person name="Viragh M."/>
            <person name="Kuo A."/>
            <person name="Thoen E."/>
            <person name="Andreopoulos B."/>
            <person name="Lu D."/>
            <person name="Skrede I."/>
            <person name="Drula E."/>
            <person name="Henrissat B."/>
            <person name="Morin E."/>
            <person name="Kohler A."/>
            <person name="Barry K."/>
            <person name="LaButti K."/>
            <person name="Morin E."/>
            <person name="Salamov A."/>
            <person name="Lipzen A."/>
            <person name="Mereny Z."/>
            <person name="Hegedus B."/>
            <person name="Baldrian P."/>
            <person name="Stursova M."/>
            <person name="Weitz H."/>
            <person name="Taylor A."/>
            <person name="Grigoriev I.V."/>
            <person name="Nagy L.G."/>
            <person name="Martin F."/>
            <person name="Kauserud H."/>
        </authorList>
    </citation>
    <scope>NUCLEOTIDE SEQUENCE</scope>
    <source>
        <strain evidence="1">CBHHK200</strain>
    </source>
</reference>
<keyword evidence="2" id="KW-1185">Reference proteome</keyword>
<sequence length="156" mass="17859">MVYGIVCRSNCTVIIQVFLFTFVPFSRVFHVFKRIQEYICLGELHRKGSIFDRLRAVEPRLATQLSRQAAPPPPQHLTHHTLAECRHRFDLFNRDGVAWSKNITHNLEGLSKEGILSEGWIFRLRLSKYDSRVWEESNECSSGASGGISSLAWKGP</sequence>
<dbReference type="AlphaFoldDB" id="A0AAD6XK10"/>
<protein>
    <submittedName>
        <fullName evidence="1">Uncharacterized protein</fullName>
    </submittedName>
</protein>
<organism evidence="1 2">
    <name type="scientific">Mycena alexandri</name>
    <dbReference type="NCBI Taxonomy" id="1745969"/>
    <lineage>
        <taxon>Eukaryota</taxon>
        <taxon>Fungi</taxon>
        <taxon>Dikarya</taxon>
        <taxon>Basidiomycota</taxon>
        <taxon>Agaricomycotina</taxon>
        <taxon>Agaricomycetes</taxon>
        <taxon>Agaricomycetidae</taxon>
        <taxon>Agaricales</taxon>
        <taxon>Marasmiineae</taxon>
        <taxon>Mycenaceae</taxon>
        <taxon>Mycena</taxon>
    </lineage>
</organism>
<evidence type="ECO:0000313" key="1">
    <source>
        <dbReference type="EMBL" id="KAJ7047784.1"/>
    </source>
</evidence>
<dbReference type="EMBL" id="JARJCM010000001">
    <property type="protein sequence ID" value="KAJ7047784.1"/>
    <property type="molecule type" value="Genomic_DNA"/>
</dbReference>